<evidence type="ECO:0000256" key="1">
    <source>
        <dbReference type="SAM" id="SignalP"/>
    </source>
</evidence>
<dbReference type="GO" id="GO:0015888">
    <property type="term" value="P:thiamine transport"/>
    <property type="evidence" value="ECO:0007669"/>
    <property type="project" value="InterPro"/>
</dbReference>
<feature type="chain" id="PRO_5043645912" evidence="1">
    <location>
        <begin position="19"/>
        <end position="86"/>
    </location>
</feature>
<dbReference type="Gene3D" id="3.40.190.10">
    <property type="entry name" value="Periplasmic binding protein-like II"/>
    <property type="match status" value="1"/>
</dbReference>
<comment type="caution">
    <text evidence="2">The sequence shown here is derived from an EMBL/GenBank/DDBJ whole genome shotgun (WGS) entry which is preliminary data.</text>
</comment>
<organism evidence="2 3">
    <name type="scientific">Escherichia coli</name>
    <dbReference type="NCBI Taxonomy" id="562"/>
    <lineage>
        <taxon>Bacteria</taxon>
        <taxon>Pseudomonadati</taxon>
        <taxon>Pseudomonadota</taxon>
        <taxon>Gammaproteobacteria</taxon>
        <taxon>Enterobacterales</taxon>
        <taxon>Enterobacteriaceae</taxon>
        <taxon>Escherichia</taxon>
    </lineage>
</organism>
<name>A0AAX2KGL1_ECOLX</name>
<proteinExistence type="predicted"/>
<feature type="signal peptide" evidence="1">
    <location>
        <begin position="1"/>
        <end position="18"/>
    </location>
</feature>
<accession>A0AAX2KGL1</accession>
<gene>
    <name evidence="2" type="primary">tbpA_1</name>
    <name evidence="2" type="ORF">NCTC8333_04867</name>
</gene>
<dbReference type="InterPro" id="IPR005948">
    <property type="entry name" value="ThiB-like"/>
</dbReference>
<dbReference type="NCBIfam" id="TIGR01254">
    <property type="entry name" value="sfuA"/>
    <property type="match status" value="1"/>
</dbReference>
<reference evidence="2 3" key="1">
    <citation type="submission" date="2018-06" db="EMBL/GenBank/DDBJ databases">
        <authorList>
            <consortium name="Pathogen Informatics"/>
            <person name="Doyle S."/>
        </authorList>
    </citation>
    <scope>NUCLEOTIDE SEQUENCE [LARGE SCALE GENOMIC DNA]</scope>
    <source>
        <strain evidence="2 3">NCTC8333</strain>
    </source>
</reference>
<evidence type="ECO:0000313" key="3">
    <source>
        <dbReference type="Proteomes" id="UP000254718"/>
    </source>
</evidence>
<dbReference type="SUPFAM" id="SSF53850">
    <property type="entry name" value="Periplasmic binding protein-like II"/>
    <property type="match status" value="1"/>
</dbReference>
<protein>
    <submittedName>
        <fullName evidence="2">Thiamine transporter substrate binding subunit</fullName>
    </submittedName>
</protein>
<dbReference type="AlphaFoldDB" id="A0AAX2KGL1"/>
<dbReference type="EMBL" id="UGFE01000002">
    <property type="protein sequence ID" value="STM25820.1"/>
    <property type="molecule type" value="Genomic_DNA"/>
</dbReference>
<dbReference type="Proteomes" id="UP000254718">
    <property type="component" value="Unassembled WGS sequence"/>
</dbReference>
<keyword evidence="1" id="KW-0732">Signal</keyword>
<evidence type="ECO:0000313" key="2">
    <source>
        <dbReference type="EMBL" id="STM25820.1"/>
    </source>
</evidence>
<sequence length="86" mass="9459">MLKKCLPLLLLCTAPVFAKPVLTVYTYDSFAADWGPGPKIKKAFEADCNCELKLVALEDGVSLLNRLRMEGKNSKADVVLGWITIC</sequence>
<dbReference type="GO" id="GO:0030975">
    <property type="term" value="F:thiamine binding"/>
    <property type="evidence" value="ECO:0007669"/>
    <property type="project" value="InterPro"/>
</dbReference>